<reference evidence="2" key="1">
    <citation type="journal article" date="2020" name="mSystems">
        <title>Genome- and Community-Level Interaction Insights into Carbon Utilization and Element Cycling Functions of Hydrothermarchaeota in Hydrothermal Sediment.</title>
        <authorList>
            <person name="Zhou Z."/>
            <person name="Liu Y."/>
            <person name="Xu W."/>
            <person name="Pan J."/>
            <person name="Luo Z.H."/>
            <person name="Li M."/>
        </authorList>
    </citation>
    <scope>NUCLEOTIDE SEQUENCE [LARGE SCALE GENOMIC DNA]</scope>
    <source>
        <strain evidence="2">HyVt-456</strain>
    </source>
</reference>
<protein>
    <submittedName>
        <fullName evidence="2">Class I SAM-dependent methyltransferase</fullName>
    </submittedName>
</protein>
<organism evidence="2">
    <name type="scientific">Caldithrix abyssi</name>
    <dbReference type="NCBI Taxonomy" id="187145"/>
    <lineage>
        <taxon>Bacteria</taxon>
        <taxon>Pseudomonadati</taxon>
        <taxon>Calditrichota</taxon>
        <taxon>Calditrichia</taxon>
        <taxon>Calditrichales</taxon>
        <taxon>Calditrichaceae</taxon>
        <taxon>Caldithrix</taxon>
    </lineage>
</organism>
<name>A0A7V1LKU4_CALAY</name>
<dbReference type="EMBL" id="DRLD01000113">
    <property type="protein sequence ID" value="HED09861.1"/>
    <property type="molecule type" value="Genomic_DNA"/>
</dbReference>
<dbReference type="AlphaFoldDB" id="A0A7V1LKU4"/>
<feature type="domain" description="Methyltransferase type 11" evidence="1">
    <location>
        <begin position="49"/>
        <end position="144"/>
    </location>
</feature>
<sequence length="207" mass="23651">MKSMENHWNAIFSKTDDEKLGWYEKDFSATLALLRLIPEDELKHAFIPGVGTSSLVEMLLNRGLRLTLNDISTQALEKIRERTVAQRQRIRYLCHDIARPLPAETGTADLWLDRAVLHFLPAGEMVEGYFANVDRIVRPGGYVLLAQFSKKGAARCAGLDVRRYALGDFEKYLPAYKVLASREHTYYNPSGEARPYIYALFRKGRLL</sequence>
<evidence type="ECO:0000313" key="2">
    <source>
        <dbReference type="EMBL" id="HED09861.1"/>
    </source>
</evidence>
<dbReference type="InterPro" id="IPR029063">
    <property type="entry name" value="SAM-dependent_MTases_sf"/>
</dbReference>
<dbReference type="Gene3D" id="3.40.50.150">
    <property type="entry name" value="Vaccinia Virus protein VP39"/>
    <property type="match status" value="1"/>
</dbReference>
<keyword evidence="2" id="KW-0808">Transferase</keyword>
<dbReference type="Pfam" id="PF08241">
    <property type="entry name" value="Methyltransf_11"/>
    <property type="match status" value="1"/>
</dbReference>
<comment type="caution">
    <text evidence="2">The sequence shown here is derived from an EMBL/GenBank/DDBJ whole genome shotgun (WGS) entry which is preliminary data.</text>
</comment>
<evidence type="ECO:0000259" key="1">
    <source>
        <dbReference type="Pfam" id="PF08241"/>
    </source>
</evidence>
<proteinExistence type="predicted"/>
<dbReference type="InterPro" id="IPR013216">
    <property type="entry name" value="Methyltransf_11"/>
</dbReference>
<dbReference type="SUPFAM" id="SSF53335">
    <property type="entry name" value="S-adenosyl-L-methionine-dependent methyltransferases"/>
    <property type="match status" value="1"/>
</dbReference>
<gene>
    <name evidence="2" type="ORF">ENJ10_04170</name>
</gene>
<keyword evidence="2" id="KW-0489">Methyltransferase</keyword>
<dbReference type="GO" id="GO:0032259">
    <property type="term" value="P:methylation"/>
    <property type="evidence" value="ECO:0007669"/>
    <property type="project" value="UniProtKB-KW"/>
</dbReference>
<dbReference type="Proteomes" id="UP000886005">
    <property type="component" value="Unassembled WGS sequence"/>
</dbReference>
<dbReference type="GO" id="GO:0008757">
    <property type="term" value="F:S-adenosylmethionine-dependent methyltransferase activity"/>
    <property type="evidence" value="ECO:0007669"/>
    <property type="project" value="InterPro"/>
</dbReference>
<accession>A0A7V1LKU4</accession>